<keyword evidence="3" id="KW-1185">Reference proteome</keyword>
<protein>
    <submittedName>
        <fullName evidence="2">Uncharacterized protein</fullName>
    </submittedName>
</protein>
<reference evidence="2" key="2">
    <citation type="submission" date="2020-09" db="EMBL/GenBank/DDBJ databases">
        <authorList>
            <person name="Sun Q."/>
            <person name="Ohkuma M."/>
        </authorList>
    </citation>
    <scope>NUCLEOTIDE SEQUENCE</scope>
    <source>
        <strain evidence="2">JCM 31311</strain>
    </source>
</reference>
<dbReference type="EMBL" id="BMQL01000041">
    <property type="protein sequence ID" value="GGR27625.1"/>
    <property type="molecule type" value="Genomic_DNA"/>
</dbReference>
<gene>
    <name evidence="2" type="ORF">GCM10008957_43740</name>
</gene>
<accession>A0A918FE99</accession>
<dbReference type="AlphaFoldDB" id="A0A918FE99"/>
<evidence type="ECO:0000313" key="2">
    <source>
        <dbReference type="EMBL" id="GGR27625.1"/>
    </source>
</evidence>
<dbReference type="RefSeq" id="WP_189092637.1">
    <property type="nucleotide sequence ID" value="NZ_BMQL01000041.1"/>
</dbReference>
<feature type="region of interest" description="Disordered" evidence="1">
    <location>
        <begin position="1"/>
        <end position="51"/>
    </location>
</feature>
<reference evidence="2" key="1">
    <citation type="journal article" date="2014" name="Int. J. Syst. Evol. Microbiol.">
        <title>Complete genome sequence of Corynebacterium casei LMG S-19264T (=DSM 44701T), isolated from a smear-ripened cheese.</title>
        <authorList>
            <consortium name="US DOE Joint Genome Institute (JGI-PGF)"/>
            <person name="Walter F."/>
            <person name="Albersmeier A."/>
            <person name="Kalinowski J."/>
            <person name="Ruckert C."/>
        </authorList>
    </citation>
    <scope>NUCLEOTIDE SEQUENCE</scope>
    <source>
        <strain evidence="2">JCM 31311</strain>
    </source>
</reference>
<evidence type="ECO:0000313" key="3">
    <source>
        <dbReference type="Proteomes" id="UP000603865"/>
    </source>
</evidence>
<proteinExistence type="predicted"/>
<name>A0A918FE99_9DEIO</name>
<comment type="caution">
    <text evidence="2">The sequence shown here is derived from an EMBL/GenBank/DDBJ whole genome shotgun (WGS) entry which is preliminary data.</text>
</comment>
<dbReference type="Proteomes" id="UP000603865">
    <property type="component" value="Unassembled WGS sequence"/>
</dbReference>
<sequence length="132" mass="14830">MTGRFAGLKDIQHPEEELSVEETTELPKTRKPRLPSAVPQPPAAQAPALRPEGAARPWEVVAQPVEPVKALNGRVPRSVRLAFDRQLTDAMETLRTDITVDLAVEALARLVTEHEDVRERWLGILWELKKKT</sequence>
<evidence type="ECO:0000256" key="1">
    <source>
        <dbReference type="SAM" id="MobiDB-lite"/>
    </source>
</evidence>
<organism evidence="2 3">
    <name type="scientific">Deinococcus ruber</name>
    <dbReference type="NCBI Taxonomy" id="1848197"/>
    <lineage>
        <taxon>Bacteria</taxon>
        <taxon>Thermotogati</taxon>
        <taxon>Deinococcota</taxon>
        <taxon>Deinococci</taxon>
        <taxon>Deinococcales</taxon>
        <taxon>Deinococcaceae</taxon>
        <taxon>Deinococcus</taxon>
    </lineage>
</organism>